<evidence type="ECO:0000313" key="8">
    <source>
        <dbReference type="Proteomes" id="UP000594454"/>
    </source>
</evidence>
<keyword evidence="8" id="KW-1185">Reference proteome</keyword>
<dbReference type="Pfam" id="PF07690">
    <property type="entry name" value="MFS_1"/>
    <property type="match status" value="1"/>
</dbReference>
<dbReference type="PANTHER" id="PTHR23507:SF1">
    <property type="entry name" value="FI18259P1-RELATED"/>
    <property type="match status" value="1"/>
</dbReference>
<evidence type="ECO:0000256" key="3">
    <source>
        <dbReference type="ARBA" id="ARBA00022989"/>
    </source>
</evidence>
<keyword evidence="3 6" id="KW-1133">Transmembrane helix</keyword>
<reference evidence="7 8" key="1">
    <citation type="submission" date="2020-11" db="EMBL/GenBank/DDBJ databases">
        <authorList>
            <person name="Wallbank WR R."/>
            <person name="Pardo Diaz C."/>
            <person name="Kozak K."/>
            <person name="Martin S."/>
            <person name="Jiggins C."/>
            <person name="Moest M."/>
            <person name="Warren A I."/>
            <person name="Generalovic N T."/>
            <person name="Byers J.R.P. K."/>
            <person name="Montejo-Kovacevich G."/>
            <person name="Yen C E."/>
        </authorList>
    </citation>
    <scope>NUCLEOTIDE SEQUENCE [LARGE SCALE GENOMIC DNA]</scope>
</reference>
<dbReference type="Gene3D" id="1.20.1250.20">
    <property type="entry name" value="MFS general substrate transporter like domains"/>
    <property type="match status" value="1"/>
</dbReference>
<dbReference type="InterPro" id="IPR036259">
    <property type="entry name" value="MFS_trans_sf"/>
</dbReference>
<dbReference type="SUPFAM" id="SSF103473">
    <property type="entry name" value="MFS general substrate transporter"/>
    <property type="match status" value="1"/>
</dbReference>
<evidence type="ECO:0000256" key="2">
    <source>
        <dbReference type="ARBA" id="ARBA00022692"/>
    </source>
</evidence>
<evidence type="ECO:0000256" key="1">
    <source>
        <dbReference type="ARBA" id="ARBA00004141"/>
    </source>
</evidence>
<proteinExistence type="predicted"/>
<feature type="transmembrane region" description="Helical" evidence="6">
    <location>
        <begin position="215"/>
        <end position="237"/>
    </location>
</feature>
<evidence type="ECO:0000256" key="6">
    <source>
        <dbReference type="SAM" id="Phobius"/>
    </source>
</evidence>
<sequence length="555" mass="62274">MANKNQVGALQKIWRYRKLLIIEPLLICVLLPFGLLSVTVMNFSLEKACRVNLGYDPSVCQILLNKKQNKIDCTGITAEDTQPRNTSLLVSEFDSNINETVCKAEIESQKLVAFMNAIRGPISSFFPIIVILFAGGWSDRNGLRKPCMALPLMGAVFSITAHIVSAVFMDAIPMEFDAIMERVIPSMFGGHMLFHVGIYSYLTETTPEKDRSFRFGIFTVFLHIMLLIGVSLSGLAYNHLGYIKVFVLCDVIFASGIIYVIFFIPEIKRKDDINEIADNKEIFTFDTCEPNYMPGETAKSFYSLVERNKKKGLLADFFDPTSVYECSKVFLKKRDNRGNLFLNLSIILTILIAAPDDQDFIYLFAMKSLKWNGDAFSAFMAYSMVIMMIGTFLMTAVFIKIFGISNPMAGFLVSFLSVISNFIKAFSNTSLLFYSAATINLFSHCKGIVINAIVSEFIDKEEIGKVFSILGITAALSRSVFPLLYSFVYGKTLETFPGAIFLMSEIFLIPSTILFGIIHFMIKNHKKKMAEKEKGVADEKPFEGKNETNTVKSES</sequence>
<protein>
    <submittedName>
        <fullName evidence="7">Uncharacterized protein</fullName>
    </submittedName>
</protein>
<evidence type="ECO:0000256" key="4">
    <source>
        <dbReference type="ARBA" id="ARBA00023136"/>
    </source>
</evidence>
<feature type="transmembrane region" description="Helical" evidence="6">
    <location>
        <begin position="466"/>
        <end position="488"/>
    </location>
</feature>
<dbReference type="OrthoDB" id="3026777at2759"/>
<feature type="transmembrane region" description="Helical" evidence="6">
    <location>
        <begin position="375"/>
        <end position="399"/>
    </location>
</feature>
<organism evidence="7 8">
    <name type="scientific">Hermetia illucens</name>
    <name type="common">Black soldier fly</name>
    <dbReference type="NCBI Taxonomy" id="343691"/>
    <lineage>
        <taxon>Eukaryota</taxon>
        <taxon>Metazoa</taxon>
        <taxon>Ecdysozoa</taxon>
        <taxon>Arthropoda</taxon>
        <taxon>Hexapoda</taxon>
        <taxon>Insecta</taxon>
        <taxon>Pterygota</taxon>
        <taxon>Neoptera</taxon>
        <taxon>Endopterygota</taxon>
        <taxon>Diptera</taxon>
        <taxon>Brachycera</taxon>
        <taxon>Stratiomyomorpha</taxon>
        <taxon>Stratiomyidae</taxon>
        <taxon>Hermetiinae</taxon>
        <taxon>Hermetia</taxon>
    </lineage>
</organism>
<evidence type="ECO:0000313" key="7">
    <source>
        <dbReference type="EMBL" id="CAD7077735.1"/>
    </source>
</evidence>
<evidence type="ECO:0000256" key="5">
    <source>
        <dbReference type="SAM" id="MobiDB-lite"/>
    </source>
</evidence>
<dbReference type="Proteomes" id="UP000594454">
    <property type="component" value="Chromosome 1"/>
</dbReference>
<dbReference type="GO" id="GO:0016020">
    <property type="term" value="C:membrane"/>
    <property type="evidence" value="ECO:0007669"/>
    <property type="project" value="UniProtKB-SubCell"/>
</dbReference>
<feature type="transmembrane region" description="Helical" evidence="6">
    <location>
        <begin position="432"/>
        <end position="454"/>
    </location>
</feature>
<feature type="transmembrane region" description="Helical" evidence="6">
    <location>
        <begin position="408"/>
        <end position="426"/>
    </location>
</feature>
<dbReference type="AlphaFoldDB" id="A0A7R8UBJ7"/>
<dbReference type="InterPro" id="IPR011701">
    <property type="entry name" value="MFS"/>
</dbReference>
<dbReference type="PANTHER" id="PTHR23507">
    <property type="entry name" value="ZGC:174356"/>
    <property type="match status" value="1"/>
</dbReference>
<comment type="subcellular location">
    <subcellularLocation>
        <location evidence="1">Membrane</location>
        <topology evidence="1">Multi-pass membrane protein</topology>
    </subcellularLocation>
</comment>
<dbReference type="FunCoup" id="A0A7R8UBJ7">
    <property type="interactions" value="6"/>
</dbReference>
<feature type="transmembrane region" description="Helical" evidence="6">
    <location>
        <begin position="20"/>
        <end position="45"/>
    </location>
</feature>
<feature type="transmembrane region" description="Helical" evidence="6">
    <location>
        <begin position="243"/>
        <end position="264"/>
    </location>
</feature>
<dbReference type="GO" id="GO:0022857">
    <property type="term" value="F:transmembrane transporter activity"/>
    <property type="evidence" value="ECO:0007669"/>
    <property type="project" value="InterPro"/>
</dbReference>
<feature type="region of interest" description="Disordered" evidence="5">
    <location>
        <begin position="533"/>
        <end position="555"/>
    </location>
</feature>
<feature type="transmembrane region" description="Helical" evidence="6">
    <location>
        <begin position="338"/>
        <end position="355"/>
    </location>
</feature>
<feature type="transmembrane region" description="Helical" evidence="6">
    <location>
        <begin position="118"/>
        <end position="137"/>
    </location>
</feature>
<keyword evidence="4 6" id="KW-0472">Membrane</keyword>
<feature type="transmembrane region" description="Helical" evidence="6">
    <location>
        <begin position="500"/>
        <end position="522"/>
    </location>
</feature>
<keyword evidence="2 6" id="KW-0812">Transmembrane</keyword>
<dbReference type="OMA" id="INVYFFY"/>
<feature type="compositionally biased region" description="Basic and acidic residues" evidence="5">
    <location>
        <begin position="533"/>
        <end position="546"/>
    </location>
</feature>
<feature type="transmembrane region" description="Helical" evidence="6">
    <location>
        <begin position="184"/>
        <end position="203"/>
    </location>
</feature>
<dbReference type="InParanoid" id="A0A7R8UBJ7"/>
<dbReference type="EMBL" id="LR899009">
    <property type="protein sequence ID" value="CAD7077735.1"/>
    <property type="molecule type" value="Genomic_DNA"/>
</dbReference>
<feature type="transmembrane region" description="Helical" evidence="6">
    <location>
        <begin position="149"/>
        <end position="172"/>
    </location>
</feature>
<name>A0A7R8UBJ7_HERIL</name>
<accession>A0A7R8UBJ7</accession>
<gene>
    <name evidence="7" type="ORF">HERILL_LOCUS1055</name>
</gene>